<evidence type="ECO:0000256" key="13">
    <source>
        <dbReference type="SAM" id="Phobius"/>
    </source>
</evidence>
<feature type="chain" id="PRO_5018709026" description="Cadherin domain-containing protein" evidence="14">
    <location>
        <begin position="24"/>
        <end position="1026"/>
    </location>
</feature>
<dbReference type="FunFam" id="2.60.40.60:FF:000002">
    <property type="entry name" value="Protocadherin alpha 2"/>
    <property type="match status" value="1"/>
</dbReference>
<evidence type="ECO:0000256" key="9">
    <source>
        <dbReference type="ARBA" id="ARBA00022989"/>
    </source>
</evidence>
<dbReference type="Pfam" id="PF16492">
    <property type="entry name" value="Cadherin_C_2"/>
    <property type="match status" value="1"/>
</dbReference>
<organism evidence="16 17">
    <name type="scientific">Monopterus albus</name>
    <name type="common">Swamp eel</name>
    <dbReference type="NCBI Taxonomy" id="43700"/>
    <lineage>
        <taxon>Eukaryota</taxon>
        <taxon>Metazoa</taxon>
        <taxon>Chordata</taxon>
        <taxon>Craniata</taxon>
        <taxon>Vertebrata</taxon>
        <taxon>Euteleostomi</taxon>
        <taxon>Actinopterygii</taxon>
        <taxon>Neopterygii</taxon>
        <taxon>Teleostei</taxon>
        <taxon>Neoteleostei</taxon>
        <taxon>Acanthomorphata</taxon>
        <taxon>Anabantaria</taxon>
        <taxon>Synbranchiformes</taxon>
        <taxon>Synbranchidae</taxon>
        <taxon>Monopterus</taxon>
    </lineage>
</organism>
<dbReference type="InterPro" id="IPR015919">
    <property type="entry name" value="Cadherin-like_sf"/>
</dbReference>
<keyword evidence="4 13" id="KW-0812">Transmembrane</keyword>
<evidence type="ECO:0000256" key="7">
    <source>
        <dbReference type="ARBA" id="ARBA00022837"/>
    </source>
</evidence>
<reference evidence="16" key="2">
    <citation type="submission" date="2025-09" db="UniProtKB">
        <authorList>
            <consortium name="Ensembl"/>
        </authorList>
    </citation>
    <scope>IDENTIFICATION</scope>
</reference>
<dbReference type="InterPro" id="IPR020894">
    <property type="entry name" value="Cadherin_CS"/>
</dbReference>
<reference evidence="16" key="1">
    <citation type="submission" date="2025-08" db="UniProtKB">
        <authorList>
            <consortium name="Ensembl"/>
        </authorList>
    </citation>
    <scope>IDENTIFICATION</scope>
</reference>
<evidence type="ECO:0000256" key="14">
    <source>
        <dbReference type="SAM" id="SignalP"/>
    </source>
</evidence>
<dbReference type="InterPro" id="IPR050174">
    <property type="entry name" value="Protocadherin/Cadherin-CA"/>
</dbReference>
<dbReference type="Ensembl" id="ENSMALT00000022141.1">
    <property type="protein sequence ID" value="ENSMALP00000021722.1"/>
    <property type="gene ID" value="ENSMALG00000015186.1"/>
</dbReference>
<evidence type="ECO:0000256" key="2">
    <source>
        <dbReference type="ARBA" id="ARBA00004251"/>
    </source>
</evidence>
<feature type="domain" description="Cadherin" evidence="15">
    <location>
        <begin position="28"/>
        <end position="127"/>
    </location>
</feature>
<dbReference type="PANTHER" id="PTHR24028:SF296">
    <property type="entry name" value="PROTOCADHERIN 1 GAMMA 11 PRECURSOR-RELATED"/>
    <property type="match status" value="1"/>
</dbReference>
<evidence type="ECO:0000259" key="15">
    <source>
        <dbReference type="PROSITE" id="PS50268"/>
    </source>
</evidence>
<dbReference type="PROSITE" id="PS00232">
    <property type="entry name" value="CADHERIN_1"/>
    <property type="match status" value="4"/>
</dbReference>
<accession>A0A3Q3K1I8</accession>
<dbReference type="CDD" id="cd11304">
    <property type="entry name" value="Cadherin_repeat"/>
    <property type="match status" value="6"/>
</dbReference>
<dbReference type="Proteomes" id="UP000261600">
    <property type="component" value="Unplaced"/>
</dbReference>
<keyword evidence="5 14" id="KW-0732">Signal</keyword>
<evidence type="ECO:0000256" key="4">
    <source>
        <dbReference type="ARBA" id="ARBA00022692"/>
    </source>
</evidence>
<feature type="transmembrane region" description="Helical" evidence="13">
    <location>
        <begin position="813"/>
        <end position="838"/>
    </location>
</feature>
<dbReference type="SMART" id="SM00112">
    <property type="entry name" value="CA"/>
    <property type="match status" value="6"/>
</dbReference>
<feature type="domain" description="Cadherin" evidence="15">
    <location>
        <begin position="128"/>
        <end position="236"/>
    </location>
</feature>
<dbReference type="FunFam" id="2.60.40.60:FF:000129">
    <property type="entry name" value="protocadherin alpha-C2 isoform X1"/>
    <property type="match status" value="1"/>
</dbReference>
<dbReference type="GO" id="GO:0007156">
    <property type="term" value="P:homophilic cell adhesion via plasma membrane adhesion molecules"/>
    <property type="evidence" value="ECO:0007669"/>
    <property type="project" value="InterPro"/>
</dbReference>
<keyword evidence="11" id="KW-0325">Glycoprotein</keyword>
<evidence type="ECO:0000313" key="16">
    <source>
        <dbReference type="Ensembl" id="ENSMALP00000021722.1"/>
    </source>
</evidence>
<dbReference type="Pfam" id="PF08266">
    <property type="entry name" value="Cadherin_2"/>
    <property type="match status" value="1"/>
</dbReference>
<evidence type="ECO:0000256" key="11">
    <source>
        <dbReference type="ARBA" id="ARBA00023180"/>
    </source>
</evidence>
<comment type="function">
    <text evidence="1">Potential calcium-dependent cell-adhesion protein. May be involved in the establishment and maintenance of specific neuronal connections in the brain.</text>
</comment>
<evidence type="ECO:0000256" key="3">
    <source>
        <dbReference type="ARBA" id="ARBA00022475"/>
    </source>
</evidence>
<dbReference type="GO" id="GO:0009653">
    <property type="term" value="P:anatomical structure morphogenesis"/>
    <property type="evidence" value="ECO:0007669"/>
    <property type="project" value="UniProtKB-ARBA"/>
</dbReference>
<feature type="domain" description="Cadherin" evidence="15">
    <location>
        <begin position="571"/>
        <end position="688"/>
    </location>
</feature>
<evidence type="ECO:0000256" key="10">
    <source>
        <dbReference type="ARBA" id="ARBA00023136"/>
    </source>
</evidence>
<feature type="domain" description="Cadherin" evidence="15">
    <location>
        <begin position="342"/>
        <end position="446"/>
    </location>
</feature>
<proteinExistence type="predicted"/>
<dbReference type="FunFam" id="2.60.40.60:FF:000001">
    <property type="entry name" value="Protocadherin alpha 2"/>
    <property type="match status" value="1"/>
</dbReference>
<evidence type="ECO:0000256" key="6">
    <source>
        <dbReference type="ARBA" id="ARBA00022737"/>
    </source>
</evidence>
<dbReference type="PANTHER" id="PTHR24028">
    <property type="entry name" value="CADHERIN-87A"/>
    <property type="match status" value="1"/>
</dbReference>
<evidence type="ECO:0000313" key="17">
    <source>
        <dbReference type="Proteomes" id="UP000261600"/>
    </source>
</evidence>
<dbReference type="GO" id="GO:0005509">
    <property type="term" value="F:calcium ion binding"/>
    <property type="evidence" value="ECO:0007669"/>
    <property type="project" value="UniProtKB-UniRule"/>
</dbReference>
<feature type="domain" description="Cadherin" evidence="15">
    <location>
        <begin position="237"/>
        <end position="341"/>
    </location>
</feature>
<dbReference type="InterPro" id="IPR013164">
    <property type="entry name" value="Cadherin_N"/>
</dbReference>
<dbReference type="SUPFAM" id="SSF49313">
    <property type="entry name" value="Cadherin-like"/>
    <property type="match status" value="7"/>
</dbReference>
<evidence type="ECO:0000256" key="5">
    <source>
        <dbReference type="ARBA" id="ARBA00022729"/>
    </source>
</evidence>
<dbReference type="PRINTS" id="PR00205">
    <property type="entry name" value="CADHERIN"/>
</dbReference>
<evidence type="ECO:0000256" key="1">
    <source>
        <dbReference type="ARBA" id="ARBA00003436"/>
    </source>
</evidence>
<evidence type="ECO:0000256" key="8">
    <source>
        <dbReference type="ARBA" id="ARBA00022889"/>
    </source>
</evidence>
<name>A0A3Q3K1I8_MONAL</name>
<dbReference type="InterPro" id="IPR002126">
    <property type="entry name" value="Cadherin-like_dom"/>
</dbReference>
<protein>
    <recommendedName>
        <fullName evidence="15">Cadherin domain-containing protein</fullName>
    </recommendedName>
</protein>
<keyword evidence="17" id="KW-1185">Reference proteome</keyword>
<evidence type="ECO:0000256" key="12">
    <source>
        <dbReference type="PROSITE-ProRule" id="PRU00043"/>
    </source>
</evidence>
<keyword evidence="6" id="KW-0677">Repeat</keyword>
<dbReference type="FunFam" id="2.60.40.60:FF:000006">
    <property type="entry name" value="Protocadherin alpha 2"/>
    <property type="match status" value="1"/>
</dbReference>
<keyword evidence="9 13" id="KW-1133">Transmembrane helix</keyword>
<feature type="domain" description="Cadherin" evidence="15">
    <location>
        <begin position="703"/>
        <end position="800"/>
    </location>
</feature>
<comment type="subcellular location">
    <subcellularLocation>
        <location evidence="2">Cell membrane</location>
        <topology evidence="2">Single-pass type I membrane protein</topology>
    </subcellularLocation>
</comment>
<dbReference type="InterPro" id="IPR032455">
    <property type="entry name" value="Cadherin_C"/>
</dbReference>
<dbReference type="Gene3D" id="2.60.40.60">
    <property type="entry name" value="Cadherins"/>
    <property type="match status" value="8"/>
</dbReference>
<feature type="domain" description="Cadherin" evidence="15">
    <location>
        <begin position="447"/>
        <end position="556"/>
    </location>
</feature>
<dbReference type="AlphaFoldDB" id="A0A3Q3K1I8"/>
<dbReference type="FunFam" id="2.60.40.60:FF:000004">
    <property type="entry name" value="Protocadherin 1 gamma 2"/>
    <property type="match status" value="2"/>
</dbReference>
<dbReference type="PROSITE" id="PS50268">
    <property type="entry name" value="CADHERIN_2"/>
    <property type="match status" value="7"/>
</dbReference>
<keyword evidence="7 12" id="KW-0106">Calcium</keyword>
<keyword evidence="10 13" id="KW-0472">Membrane</keyword>
<keyword evidence="3" id="KW-1003">Cell membrane</keyword>
<dbReference type="Pfam" id="PF00028">
    <property type="entry name" value="Cadherin"/>
    <property type="match status" value="6"/>
</dbReference>
<feature type="signal peptide" evidence="14">
    <location>
        <begin position="1"/>
        <end position="23"/>
    </location>
</feature>
<dbReference type="FunFam" id="2.60.40.60:FF:000007">
    <property type="entry name" value="Protocadherin alpha 2"/>
    <property type="match status" value="1"/>
</dbReference>
<keyword evidence="8" id="KW-0130">Cell adhesion</keyword>
<dbReference type="GO" id="GO:0005886">
    <property type="term" value="C:plasma membrane"/>
    <property type="evidence" value="ECO:0007669"/>
    <property type="project" value="UniProtKB-SubCell"/>
</dbReference>
<sequence length="1026" mass="113316">VQLQSLRQVLLFFSVLSLCSVLGQVSYSIPEEMSKGSLVGNIAQDLGLDLKRLKTGKARLHVGNSAEYIELNVENGLLLIKERIDREALCKQTIPCALHFQIILENPIEFYRITVEITDINDNAPMFKMNNMIFEISESAVRGAKFILEKALDFDVGINGLKSYYLNPTDNFVLKLNDNGGGEKEVEMVLEKPLDREKEEQLTLTLTAVDGGEPQLTGTVQIHVTVLDTNDNAPVFTQSTYKASLMENSQKGTSLLTVKATDIDKGTNGLIRYSISGDTEGIMDLFEIHGTSGEVRLTGKLDYEKAKHYQLQVKAKDQGGLTDSCRILFDIIDVNDNSPVIDLMSTTKSIQEDSPLQTVVAVMNVDDDDSDINGVIKCFLSSSEPFIIENTSNSFYSIITNSELDRERSSEYNITVTCSDEGVPSLSSSVTLTLQISDVNDNAPVFERSSYEAYIVENNTPGLSIFTVKARDADWNQNARVSYILEDSSVNGVPVSSYVSVSADSGVIHAVRSFDYEQIKDFHFRVKAQDGGSPPLSSNVTVKILIQDQNDNPPQVLYPVQTGGSVVAEMVPRSADVGYLVTKVVAVDVDSGQNAWLSYKLQKATDRALFEVGLQNGEIRTIRQVTDKDTVKQRLTVIVEDNGQPSRSATVIVNVAVADTQDGGSPPLSSNVTVKILIQDQNDNPPQVLYPVQTGGSVVAEMVPRSADVGYLVTKVVAVDVDSGQNAWLSYKLQKATDRALFEVGLQNGEIRTIRQVTDKDTVKQRLTVIVEDNGQPSRSATVIVNVAVADSFPEVLSEFTDFPHDKEYNDNLTFYLVLALAVVSFLFITCLVVIISVKIYRWRQSRILYHSNLPVIPYYPPRYSDTLGTGTLQHVYNYEVCRTTDSRKSDCKFGGAGSQNVLIMDPSSTGTMQRIQGEKSILDEPDSPLESDRWRQSRILYHSNLPVIPYYPPRYSDTLGTGTLQHVYNYEVQNVLIMDPSSTGTMQQIQGEKSILDEPDSPLEVTHFIVLDSKLGSIGQLGITI</sequence>